<reference evidence="2" key="1">
    <citation type="submission" date="2022-11" db="EMBL/GenBank/DDBJ databases">
        <title>Draft genome sequence of Hoeflea poritis E7-10 and Hoeflea prorocentri PM5-8, separated from scleractinian coral Porites lutea and marine dinoflagellate.</title>
        <authorList>
            <person name="Zhang G."/>
            <person name="Wei Q."/>
            <person name="Cai L."/>
        </authorList>
    </citation>
    <scope>NUCLEOTIDE SEQUENCE</scope>
    <source>
        <strain evidence="2">PM5-8</strain>
    </source>
</reference>
<gene>
    <name evidence="2" type="ORF">OQ273_13410</name>
</gene>
<proteinExistence type="predicted"/>
<keyword evidence="1" id="KW-0732">Signal</keyword>
<comment type="caution">
    <text evidence="2">The sequence shown here is derived from an EMBL/GenBank/DDBJ whole genome shotgun (WGS) entry which is preliminary data.</text>
</comment>
<dbReference type="InterPro" id="IPR038696">
    <property type="entry name" value="IalB_sf"/>
</dbReference>
<dbReference type="InterPro" id="IPR010642">
    <property type="entry name" value="Invasion_prot_B"/>
</dbReference>
<dbReference type="EMBL" id="JAPJZI010000001">
    <property type="protein sequence ID" value="MDA5399576.1"/>
    <property type="molecule type" value="Genomic_DNA"/>
</dbReference>
<dbReference type="Pfam" id="PF06776">
    <property type="entry name" value="IalB"/>
    <property type="match status" value="1"/>
</dbReference>
<keyword evidence="3" id="KW-1185">Reference proteome</keyword>
<dbReference type="AlphaFoldDB" id="A0A9X3UJL2"/>
<name>A0A9X3UJL2_9HYPH</name>
<dbReference type="Gene3D" id="2.60.40.1880">
    <property type="entry name" value="Invasion associated locus B (IalB) protein"/>
    <property type="match status" value="1"/>
</dbReference>
<sequence>MRILSWNIAAKSLVLALVALTAIPLGMTSAKAQDNGDAAATTTVQPMRIANGTRFGAWRVNCEAIAVNETACVLSQRLVRTSDNVFLAELLAFWSGDGSKSYLAARVPNGVYFPSGFALKREDSDDRQNFVWQSCSRDICEALLELPIEDIEALEGSENIIAGYRPSLRSQPLVFRTSMQGASEGLNALKASMLSGGEEGEADN</sequence>
<organism evidence="2 3">
    <name type="scientific">Hoeflea prorocentri</name>
    <dbReference type="NCBI Taxonomy" id="1922333"/>
    <lineage>
        <taxon>Bacteria</taxon>
        <taxon>Pseudomonadati</taxon>
        <taxon>Pseudomonadota</taxon>
        <taxon>Alphaproteobacteria</taxon>
        <taxon>Hyphomicrobiales</taxon>
        <taxon>Rhizobiaceae</taxon>
        <taxon>Hoeflea</taxon>
    </lineage>
</organism>
<protein>
    <submittedName>
        <fullName evidence="2">Invasion associated locus B family protein</fullName>
    </submittedName>
</protein>
<dbReference type="Proteomes" id="UP001151234">
    <property type="component" value="Unassembled WGS sequence"/>
</dbReference>
<evidence type="ECO:0000313" key="3">
    <source>
        <dbReference type="Proteomes" id="UP001151234"/>
    </source>
</evidence>
<evidence type="ECO:0000256" key="1">
    <source>
        <dbReference type="SAM" id="SignalP"/>
    </source>
</evidence>
<dbReference type="RefSeq" id="WP_267991003.1">
    <property type="nucleotide sequence ID" value="NZ_JAPJZI010000001.1"/>
</dbReference>
<feature type="signal peptide" evidence="1">
    <location>
        <begin position="1"/>
        <end position="32"/>
    </location>
</feature>
<feature type="chain" id="PRO_5040770272" evidence="1">
    <location>
        <begin position="33"/>
        <end position="204"/>
    </location>
</feature>
<evidence type="ECO:0000313" key="2">
    <source>
        <dbReference type="EMBL" id="MDA5399576.1"/>
    </source>
</evidence>
<accession>A0A9X3UJL2</accession>